<dbReference type="GO" id="GO:0006364">
    <property type="term" value="P:rRNA processing"/>
    <property type="evidence" value="ECO:0007669"/>
    <property type="project" value="TreeGrafter"/>
</dbReference>
<feature type="region of interest" description="Disordered" evidence="3">
    <location>
        <begin position="155"/>
        <end position="174"/>
    </location>
</feature>
<reference evidence="6 7" key="3">
    <citation type="journal article" date="2015" name="Genome Announc.">
        <title>Draft Genome Sequence of the Archiascomycetous Yeast Saitoella complicata.</title>
        <authorList>
            <person name="Yamauchi K."/>
            <person name="Kondo S."/>
            <person name="Hamamoto M."/>
            <person name="Takahashi Y."/>
            <person name="Ogura Y."/>
            <person name="Hayashi T."/>
            <person name="Nishida H."/>
        </authorList>
    </citation>
    <scope>NUCLEOTIDE SEQUENCE [LARGE SCALE GENOMIC DNA]</scope>
    <source>
        <strain evidence="6 7">NRRL Y-17804</strain>
    </source>
</reference>
<dbReference type="CDD" id="cd12950">
    <property type="entry name" value="RRP7_Rrp7p"/>
    <property type="match status" value="1"/>
</dbReference>
<name>A0A0E9NIC1_SAICN</name>
<accession>A0A0E9NIC1</accession>
<dbReference type="AlphaFoldDB" id="A0A0E9NIC1"/>
<dbReference type="GO" id="GO:0000028">
    <property type="term" value="P:ribosomal small subunit assembly"/>
    <property type="evidence" value="ECO:0007669"/>
    <property type="project" value="TreeGrafter"/>
</dbReference>
<evidence type="ECO:0000313" key="6">
    <source>
        <dbReference type="EMBL" id="GAO49558.1"/>
    </source>
</evidence>
<dbReference type="GO" id="GO:0034456">
    <property type="term" value="C:UTP-C complex"/>
    <property type="evidence" value="ECO:0007669"/>
    <property type="project" value="TreeGrafter"/>
</dbReference>
<comment type="caution">
    <text evidence="6">The sequence shown here is derived from an EMBL/GenBank/DDBJ whole genome shotgun (WGS) entry which is preliminary data.</text>
</comment>
<sequence>MMTKVCATLATRRPRKRCCLFKTHHTRLLYISLLTMPHKKSGKSSTKGAASTVVKTSVLTSVNGYSILPVLTPTSTNRDAKHYLYVREHVSKLDEPTETDGRVLFAVNLPIDSTEAHLRALFGSLVPVGQGRIESVKFAGPIDVQRVVSSEDVIEEEVEEPQTGKKRKREAEASTPLAITGFPSSWDRKILPAASTAHITFLEASGLQKVLSALVSEKLHQSPPLWGKNVNPGQPPLGLARYQAHHTLSYPSRALLQATADKAIELFESRENMRAVALKRMRSEPDEDGFVTVTRGSRSAPGRAADEDELKEKTEEKKKKGELQDFYRFQLREKKREKMMELRRKFEEDKVRVREMREKRRFRPY</sequence>
<protein>
    <recommendedName>
        <fullName evidence="8">Ribosomal RNA-processing protein 7 C-terminal domain-containing protein</fullName>
    </recommendedName>
</protein>
<reference evidence="6 7" key="1">
    <citation type="journal article" date="2011" name="J. Gen. Appl. Microbiol.">
        <title>Draft genome sequencing of the enigmatic yeast Saitoella complicata.</title>
        <authorList>
            <person name="Nishida H."/>
            <person name="Hamamoto M."/>
            <person name="Sugiyama J."/>
        </authorList>
    </citation>
    <scope>NUCLEOTIDE SEQUENCE [LARGE SCALE GENOMIC DNA]</scope>
    <source>
        <strain evidence="6 7">NRRL Y-17804</strain>
    </source>
</reference>
<dbReference type="Gene3D" id="6.10.250.1770">
    <property type="match status" value="1"/>
</dbReference>
<dbReference type="Pfam" id="PF17799">
    <property type="entry name" value="RRM_Rrp7"/>
    <property type="match status" value="1"/>
</dbReference>
<keyword evidence="2" id="KW-0175">Coiled coil</keyword>
<evidence type="ECO:0000256" key="3">
    <source>
        <dbReference type="SAM" id="MobiDB-lite"/>
    </source>
</evidence>
<feature type="coiled-coil region" evidence="2">
    <location>
        <begin position="332"/>
        <end position="359"/>
    </location>
</feature>
<dbReference type="OMA" id="GIHKWIA"/>
<evidence type="ECO:0000259" key="5">
    <source>
        <dbReference type="Pfam" id="PF17799"/>
    </source>
</evidence>
<evidence type="ECO:0000259" key="4">
    <source>
        <dbReference type="Pfam" id="PF12923"/>
    </source>
</evidence>
<dbReference type="PANTHER" id="PTHR13191:SF0">
    <property type="entry name" value="RIBOSOMAL RNA-PROCESSING PROTEIN 7 HOMOLOG A-RELATED"/>
    <property type="match status" value="1"/>
</dbReference>
<dbReference type="PANTHER" id="PTHR13191">
    <property type="entry name" value="RIBOSOMAL RNA PROCESSING PROTEIN 7-RELATED"/>
    <property type="match status" value="1"/>
</dbReference>
<dbReference type="InterPro" id="IPR040447">
    <property type="entry name" value="RRM_Rrp7"/>
</dbReference>
<dbReference type="InterPro" id="IPR024326">
    <property type="entry name" value="RRP7_C"/>
</dbReference>
<dbReference type="InterPro" id="IPR040446">
    <property type="entry name" value="RRP7"/>
</dbReference>
<evidence type="ECO:0000313" key="7">
    <source>
        <dbReference type="Proteomes" id="UP000033140"/>
    </source>
</evidence>
<dbReference type="STRING" id="698492.A0A0E9NIC1"/>
<feature type="domain" description="Ribosomal RNA-processing protein 7 C-terminal" evidence="4">
    <location>
        <begin position="249"/>
        <end position="365"/>
    </location>
</feature>
<gene>
    <name evidence="6" type="ORF">G7K_3707-t1</name>
</gene>
<dbReference type="Pfam" id="PF12923">
    <property type="entry name" value="RRP7"/>
    <property type="match status" value="1"/>
</dbReference>
<proteinExistence type="inferred from homology"/>
<evidence type="ECO:0008006" key="8">
    <source>
        <dbReference type="Google" id="ProtNLM"/>
    </source>
</evidence>
<feature type="domain" description="Rrp7 RRM-like N-terminal" evidence="5">
    <location>
        <begin position="62"/>
        <end position="245"/>
    </location>
</feature>
<dbReference type="EMBL" id="BACD03000023">
    <property type="protein sequence ID" value="GAO49558.1"/>
    <property type="molecule type" value="Genomic_DNA"/>
</dbReference>
<dbReference type="Proteomes" id="UP000033140">
    <property type="component" value="Unassembled WGS sequence"/>
</dbReference>
<keyword evidence="7" id="KW-1185">Reference proteome</keyword>
<comment type="similarity">
    <text evidence="1">Belongs to the RRP7 family.</text>
</comment>
<feature type="region of interest" description="Disordered" evidence="3">
    <location>
        <begin position="288"/>
        <end position="318"/>
    </location>
</feature>
<evidence type="ECO:0000256" key="2">
    <source>
        <dbReference type="SAM" id="Coils"/>
    </source>
</evidence>
<evidence type="ECO:0000256" key="1">
    <source>
        <dbReference type="ARBA" id="ARBA00006110"/>
    </source>
</evidence>
<organism evidence="6 7">
    <name type="scientific">Saitoella complicata (strain BCRC 22490 / CBS 7301 / JCM 7358 / NBRC 10748 / NRRL Y-17804)</name>
    <dbReference type="NCBI Taxonomy" id="698492"/>
    <lineage>
        <taxon>Eukaryota</taxon>
        <taxon>Fungi</taxon>
        <taxon>Dikarya</taxon>
        <taxon>Ascomycota</taxon>
        <taxon>Taphrinomycotina</taxon>
        <taxon>Taphrinomycotina incertae sedis</taxon>
        <taxon>Saitoella</taxon>
    </lineage>
</organism>
<dbReference type="CDD" id="cd12293">
    <property type="entry name" value="dRRM_Rrp7p"/>
    <property type="match status" value="1"/>
</dbReference>
<reference evidence="6 7" key="2">
    <citation type="journal article" date="2014" name="J. Gen. Appl. Microbiol.">
        <title>The early diverging ascomycetous budding yeast Saitoella complicata has three histone deacetylases belonging to the Clr6, Hos2, and Rpd3 lineages.</title>
        <authorList>
            <person name="Nishida H."/>
            <person name="Matsumoto T."/>
            <person name="Kondo S."/>
            <person name="Hamamoto M."/>
            <person name="Yoshikawa H."/>
        </authorList>
    </citation>
    <scope>NUCLEOTIDE SEQUENCE [LARGE SCALE GENOMIC DNA]</scope>
    <source>
        <strain evidence="6 7">NRRL Y-17804</strain>
    </source>
</reference>
<dbReference type="GO" id="GO:0032545">
    <property type="term" value="C:CURI complex"/>
    <property type="evidence" value="ECO:0007669"/>
    <property type="project" value="TreeGrafter"/>
</dbReference>